<dbReference type="InterPro" id="IPR002491">
    <property type="entry name" value="ABC_transptr_periplasmic_BD"/>
</dbReference>
<dbReference type="AlphaFoldDB" id="A0A381EHU7"/>
<protein>
    <submittedName>
        <fullName evidence="2">Haemin uptake system periplasmic haemin-binding protein</fullName>
    </submittedName>
</protein>
<dbReference type="SUPFAM" id="SSF53807">
    <property type="entry name" value="Helical backbone' metal receptor"/>
    <property type="match status" value="1"/>
</dbReference>
<evidence type="ECO:0000313" key="2">
    <source>
        <dbReference type="EMBL" id="SUX26297.1"/>
    </source>
</evidence>
<reference evidence="2 3" key="1">
    <citation type="submission" date="2018-06" db="EMBL/GenBank/DDBJ databases">
        <authorList>
            <consortium name="Pathogen Informatics"/>
            <person name="Doyle S."/>
        </authorList>
    </citation>
    <scope>NUCLEOTIDE SEQUENCE [LARGE SCALE GENOMIC DNA]</scope>
    <source>
        <strain evidence="2 3">NCTC12264</strain>
    </source>
</reference>
<evidence type="ECO:0000259" key="1">
    <source>
        <dbReference type="PROSITE" id="PS50983"/>
    </source>
</evidence>
<dbReference type="EMBL" id="UFUZ01000001">
    <property type="protein sequence ID" value="SUX26297.1"/>
    <property type="molecule type" value="Genomic_DNA"/>
</dbReference>
<dbReference type="InterPro" id="IPR050902">
    <property type="entry name" value="ABC_Transporter_SBP"/>
</dbReference>
<accession>A0A381EHU7</accession>
<sequence>MKKFLLILVLLFAISNAKERLVVLDPASIETLFMLGAGEQIVGIANLQHSNIYPSDKISQLTSVGTFSNPSLEKIISLKPSLVILSSYSLNLEEGLKNFGIKSLYLKADRFDDIKKNIQILAQITHKNEEGKKLISEFEKGLESLKNDPLNRSAIYLYSNNPLMAFNDNSLMAEILTLIGIKNLSPKSQIERPIISAEFILKQNPDLLILGINANQAFLTQNALLSQTKAVKTGQIYTNEKTRILLRLSPKIIERIAEFKQALKSLKDS</sequence>
<dbReference type="Gene3D" id="3.40.50.1980">
    <property type="entry name" value="Nitrogenase molybdenum iron protein domain"/>
    <property type="match status" value="2"/>
</dbReference>
<dbReference type="PANTHER" id="PTHR30535:SF34">
    <property type="entry name" value="MOLYBDATE-BINDING PROTEIN MOLA"/>
    <property type="match status" value="1"/>
</dbReference>
<dbReference type="PANTHER" id="PTHR30535">
    <property type="entry name" value="VITAMIN B12-BINDING PROTEIN"/>
    <property type="match status" value="1"/>
</dbReference>
<dbReference type="Pfam" id="PF01497">
    <property type="entry name" value="Peripla_BP_2"/>
    <property type="match status" value="1"/>
</dbReference>
<dbReference type="Proteomes" id="UP000254161">
    <property type="component" value="Unassembled WGS sequence"/>
</dbReference>
<feature type="domain" description="Fe/B12 periplasmic-binding" evidence="1">
    <location>
        <begin position="20"/>
        <end position="269"/>
    </location>
</feature>
<dbReference type="GO" id="GO:0071281">
    <property type="term" value="P:cellular response to iron ion"/>
    <property type="evidence" value="ECO:0007669"/>
    <property type="project" value="TreeGrafter"/>
</dbReference>
<evidence type="ECO:0000313" key="3">
    <source>
        <dbReference type="Proteomes" id="UP000254161"/>
    </source>
</evidence>
<dbReference type="PROSITE" id="PS50983">
    <property type="entry name" value="FE_B12_PBP"/>
    <property type="match status" value="1"/>
</dbReference>
<dbReference type="RefSeq" id="WP_115629302.1">
    <property type="nucleotide sequence ID" value="NZ_JANKIR010000006.1"/>
</dbReference>
<gene>
    <name evidence="2" type="primary">yhfQ</name>
    <name evidence="2" type="ORF">NCTC12264_00519</name>
</gene>
<organism evidence="2 3">
    <name type="scientific">Campylobacter upsaliensis</name>
    <dbReference type="NCBI Taxonomy" id="28080"/>
    <lineage>
        <taxon>Bacteria</taxon>
        <taxon>Pseudomonadati</taxon>
        <taxon>Campylobacterota</taxon>
        <taxon>Epsilonproteobacteria</taxon>
        <taxon>Campylobacterales</taxon>
        <taxon>Campylobacteraceae</taxon>
        <taxon>Campylobacter</taxon>
    </lineage>
</organism>
<proteinExistence type="predicted"/>
<name>A0A381EHU7_CAMUP</name>